<evidence type="ECO:0008006" key="4">
    <source>
        <dbReference type="Google" id="ProtNLM"/>
    </source>
</evidence>
<accession>A0A540X4H6</accession>
<comment type="caution">
    <text evidence="2">The sequence shown here is derived from an EMBL/GenBank/DDBJ whole genome shotgun (WGS) entry which is preliminary data.</text>
</comment>
<dbReference type="RefSeq" id="WP_141642135.1">
    <property type="nucleotide sequence ID" value="NZ_VIFM01000028.1"/>
</dbReference>
<name>A0A540X4H6_9BACT</name>
<sequence length="209" mass="23436">MFHRPAGVSPWLALVLTVVSGGAHAQYSTSGYRPRSTVPFKQLPPRDSKVGVTTVDSAVEGAALPNRAAFCKEVKAVLRGAGQGFQSLRGAPLKSYSEDVSVWESRKGIQDFRCTVYSTRALGDYIYCVQGNMECKPLQDRFHLYSSYLMETCAPRWNWRDSRLSIYDTYDPRRMTSATDEEATRMTLEVSRSKDSYSTCDLVFSVELL</sequence>
<dbReference type="Proteomes" id="UP000315369">
    <property type="component" value="Unassembled WGS sequence"/>
</dbReference>
<proteinExistence type="predicted"/>
<feature type="chain" id="PRO_5022030159" description="Lipoprotein" evidence="1">
    <location>
        <begin position="26"/>
        <end position="209"/>
    </location>
</feature>
<evidence type="ECO:0000313" key="3">
    <source>
        <dbReference type="Proteomes" id="UP000315369"/>
    </source>
</evidence>
<evidence type="ECO:0000256" key="1">
    <source>
        <dbReference type="SAM" id="SignalP"/>
    </source>
</evidence>
<feature type="signal peptide" evidence="1">
    <location>
        <begin position="1"/>
        <end position="25"/>
    </location>
</feature>
<dbReference type="AlphaFoldDB" id="A0A540X4H6"/>
<protein>
    <recommendedName>
        <fullName evidence="4">Lipoprotein</fullName>
    </recommendedName>
</protein>
<dbReference type="EMBL" id="VIFM01000028">
    <property type="protein sequence ID" value="TQF16153.1"/>
    <property type="molecule type" value="Genomic_DNA"/>
</dbReference>
<reference evidence="2 3" key="1">
    <citation type="submission" date="2019-06" db="EMBL/GenBank/DDBJ databases">
        <authorList>
            <person name="Livingstone P."/>
            <person name="Whitworth D."/>
        </authorList>
    </citation>
    <scope>NUCLEOTIDE SEQUENCE [LARGE SCALE GENOMIC DNA]</scope>
    <source>
        <strain evidence="2 3">AM401</strain>
    </source>
</reference>
<keyword evidence="3" id="KW-1185">Reference proteome</keyword>
<organism evidence="2 3">
    <name type="scientific">Myxococcus llanfairpwllgwyngyllgogerychwyrndrobwllllantysiliogogogochensis</name>
    <dbReference type="NCBI Taxonomy" id="2590453"/>
    <lineage>
        <taxon>Bacteria</taxon>
        <taxon>Pseudomonadati</taxon>
        <taxon>Myxococcota</taxon>
        <taxon>Myxococcia</taxon>
        <taxon>Myxococcales</taxon>
        <taxon>Cystobacterineae</taxon>
        <taxon>Myxococcaceae</taxon>
        <taxon>Myxococcus</taxon>
    </lineage>
</organism>
<evidence type="ECO:0000313" key="2">
    <source>
        <dbReference type="EMBL" id="TQF16153.1"/>
    </source>
</evidence>
<dbReference type="OrthoDB" id="9837608at2"/>
<keyword evidence="1" id="KW-0732">Signal</keyword>
<gene>
    <name evidence="2" type="ORF">FJV41_09605</name>
</gene>